<keyword evidence="1" id="KW-0732">Signal</keyword>
<reference evidence="2 3" key="1">
    <citation type="submission" date="2018-04" db="EMBL/GenBank/DDBJ databases">
        <title>Genome sequencing of Flavobacterium sp. HYN0059.</title>
        <authorList>
            <person name="Yi H."/>
            <person name="Baek C."/>
        </authorList>
    </citation>
    <scope>NUCLEOTIDE SEQUENCE [LARGE SCALE GENOMIC DNA]</scope>
    <source>
        <strain evidence="2 3">HYN0059</strain>
    </source>
</reference>
<evidence type="ECO:0000256" key="1">
    <source>
        <dbReference type="SAM" id="SignalP"/>
    </source>
</evidence>
<dbReference type="InterPro" id="IPR008969">
    <property type="entry name" value="CarboxyPept-like_regulatory"/>
</dbReference>
<accession>A0A2S1QWW2</accession>
<sequence>MLNRLAAILVILFPFAVEAQEKQLRGVIIADEIKVENVTVRNTTTNTSTVADGNGNFTIDAKPDDVLSFESVIFKSLIVVLKPSDFGEEALVIRLEPAATLLKEVVITGLTGNLAADSKKIKTMQITSLFDAAEINKDVLTQTSIGGANWIAGISMLFKKPKKPKRAMEYVPDIKSQRRFSEIVRESYPEEFFTDTLKIRVSLIGAFLVFCDDKADLALLQGKRELELIEFLKTQSEEFLKRNPDARRD</sequence>
<dbReference type="RefSeq" id="WP_108777598.1">
    <property type="nucleotide sequence ID" value="NZ_CP029186.1"/>
</dbReference>
<evidence type="ECO:0000313" key="2">
    <source>
        <dbReference type="EMBL" id="AWH84892.1"/>
    </source>
</evidence>
<name>A0A2S1QWW2_9FLAO</name>
<evidence type="ECO:0000313" key="3">
    <source>
        <dbReference type="Proteomes" id="UP000244929"/>
    </source>
</evidence>
<feature type="chain" id="PRO_5015616476" description="Carboxypeptidase-like regulatory domain-containing protein" evidence="1">
    <location>
        <begin position="20"/>
        <end position="249"/>
    </location>
</feature>
<gene>
    <name evidence="2" type="ORF">HYN59_07035</name>
</gene>
<protein>
    <recommendedName>
        <fullName evidence="4">Carboxypeptidase-like regulatory domain-containing protein</fullName>
    </recommendedName>
</protein>
<dbReference type="SUPFAM" id="SSF49464">
    <property type="entry name" value="Carboxypeptidase regulatory domain-like"/>
    <property type="match status" value="1"/>
</dbReference>
<organism evidence="2 3">
    <name type="scientific">Flavobacterium album</name>
    <dbReference type="NCBI Taxonomy" id="2175091"/>
    <lineage>
        <taxon>Bacteria</taxon>
        <taxon>Pseudomonadati</taxon>
        <taxon>Bacteroidota</taxon>
        <taxon>Flavobacteriia</taxon>
        <taxon>Flavobacteriales</taxon>
        <taxon>Flavobacteriaceae</taxon>
        <taxon>Flavobacterium</taxon>
    </lineage>
</organism>
<evidence type="ECO:0008006" key="4">
    <source>
        <dbReference type="Google" id="ProtNLM"/>
    </source>
</evidence>
<keyword evidence="3" id="KW-1185">Reference proteome</keyword>
<dbReference type="AlphaFoldDB" id="A0A2S1QWW2"/>
<dbReference type="OrthoDB" id="1431099at2"/>
<feature type="signal peptide" evidence="1">
    <location>
        <begin position="1"/>
        <end position="19"/>
    </location>
</feature>
<dbReference type="Proteomes" id="UP000244929">
    <property type="component" value="Chromosome"/>
</dbReference>
<proteinExistence type="predicted"/>
<dbReference type="KEGG" id="falb:HYN59_07035"/>
<dbReference type="EMBL" id="CP029186">
    <property type="protein sequence ID" value="AWH84892.1"/>
    <property type="molecule type" value="Genomic_DNA"/>
</dbReference>